<dbReference type="PANTHER" id="PTHR15204:SF0">
    <property type="entry name" value="LARGE PROLINE-RICH PROTEIN BAG6"/>
    <property type="match status" value="1"/>
</dbReference>
<dbReference type="SUPFAM" id="SSF54236">
    <property type="entry name" value="Ubiquitin-like"/>
    <property type="match status" value="1"/>
</dbReference>
<proteinExistence type="predicted"/>
<dbReference type="SMART" id="SM00213">
    <property type="entry name" value="UBQ"/>
    <property type="match status" value="1"/>
</dbReference>
<dbReference type="EMBL" id="CANTFL010000144">
    <property type="protein sequence ID" value="CAI5715473.1"/>
    <property type="molecule type" value="Genomic_DNA"/>
</dbReference>
<feature type="compositionally biased region" description="Basic residues" evidence="1">
    <location>
        <begin position="188"/>
        <end position="200"/>
    </location>
</feature>
<evidence type="ECO:0000256" key="1">
    <source>
        <dbReference type="SAM" id="MobiDB-lite"/>
    </source>
</evidence>
<evidence type="ECO:0000259" key="2">
    <source>
        <dbReference type="PROSITE" id="PS50053"/>
    </source>
</evidence>
<organism evidence="3 4">
    <name type="scientific">Hyaloperonospora brassicae</name>
    <name type="common">Brassica downy mildew</name>
    <name type="synonym">Peronospora brassicae</name>
    <dbReference type="NCBI Taxonomy" id="162125"/>
    <lineage>
        <taxon>Eukaryota</taxon>
        <taxon>Sar</taxon>
        <taxon>Stramenopiles</taxon>
        <taxon>Oomycota</taxon>
        <taxon>Peronosporomycetes</taxon>
        <taxon>Peronosporales</taxon>
        <taxon>Peronosporaceae</taxon>
        <taxon>Hyaloperonospora</taxon>
    </lineage>
</organism>
<feature type="region of interest" description="Disordered" evidence="1">
    <location>
        <begin position="409"/>
        <end position="445"/>
    </location>
</feature>
<name>A0AAV0T8K2_HYABA</name>
<feature type="region of interest" description="Disordered" evidence="1">
    <location>
        <begin position="185"/>
        <end position="224"/>
    </location>
</feature>
<feature type="domain" description="Ubiquitin-like" evidence="2">
    <location>
        <begin position="40"/>
        <end position="111"/>
    </location>
</feature>
<comment type="caution">
    <text evidence="3">The sequence shown here is derived from an EMBL/GenBank/DDBJ whole genome shotgun (WGS) entry which is preliminary data.</text>
</comment>
<sequence>MTVPSDAPLRDATALPSVPTDAVQEPVAEPAVTEDDGAQLALKVRTLDQKTYPITICAAASVPQLKELVAMETGVTLPRQRLIYRGRVLKNDQMLASYALEDGHVLHLVVRALPPPSSTDIASTDNQQQDAAAAATSAAPDRPAASRAATAAAPNSQFPPSAMYLEALDEIAALNARLEGFDQSALRTRSRSRLRQRRARLPPAPPRDNDEPDPTMGQSSMGAQPGRVLMGATITVPEGTNVTMPFLSSMIADLATQVSENTGSGGEAGGATLGVLPEGQRHVAFSGDVLGGAIAAEMDTATTRALRHHHRNRDTLGDQRTARRSFSGADRQAALRARTGLRLESVRATLDDSSLDFPAELTALPQGDNNTAMSELQQQVEMLLTLLERFGPRLRLLPAALARRDHASERAATASVESDIVSTDPFPPTSASTGPHLPSELPTASSLASVSSGAVPLGGASPAQVGHSAASVDTSAVAESRTGSAGSNTAAVDLASASTDPNTAPAESDPGSTLSTGSTGSAVATLSARQVIRTIEALQTIGESTDLLARMARHAFVRRTAQPGEPIARRGDAGGAGPSIDDRIQARFHAIRAGPGVANTARTSSAVGDRMHAALQAATRTARQGTQGASNARPRIRVARLSASDLTGGRHSAAASTVAAFPTGQSGIASGFPISLARISRGAVPLASGPETSAQSSSQPSTGAEAVSSDGNGPLSSAGAPVSISGVGLPLMSSVVFPFSLAAGLGGSHATTTWNLADFVSRLMSELPISTLYGVMAGDATHLHHMLAHVGFALFSGVDVPRVTRPSIRTWAQDLVGELRSLLQLHELPADVVDQVHGTVERRSALGSELLRAVDPFMVDLVDLLVRATSASRAAAFGTSSATFLRGMAQQVLGQLRSYARGDSSESEDESDERLKRLLRGLLVWLGLVEHMAYFVVDSLLSWAEGDSRRGQRRQREEASSDVTVADSPATKRRRG</sequence>
<dbReference type="InterPro" id="IPR029071">
    <property type="entry name" value="Ubiquitin-like_domsf"/>
</dbReference>
<feature type="compositionally biased region" description="Polar residues" evidence="1">
    <location>
        <begin position="690"/>
        <end position="702"/>
    </location>
</feature>
<accession>A0AAV0T8K2</accession>
<protein>
    <recommendedName>
        <fullName evidence="2">Ubiquitin-like domain-containing protein</fullName>
    </recommendedName>
</protein>
<dbReference type="GO" id="GO:0031593">
    <property type="term" value="F:polyubiquitin modification-dependent protein binding"/>
    <property type="evidence" value="ECO:0007669"/>
    <property type="project" value="TreeGrafter"/>
</dbReference>
<dbReference type="AlphaFoldDB" id="A0AAV0T8K2"/>
<feature type="region of interest" description="Disordered" evidence="1">
    <location>
        <begin position="117"/>
        <end position="156"/>
    </location>
</feature>
<feature type="region of interest" description="Disordered" evidence="1">
    <location>
        <begin position="948"/>
        <end position="976"/>
    </location>
</feature>
<dbReference type="PANTHER" id="PTHR15204">
    <property type="entry name" value="LARGE PROLINE-RICH PROTEIN BAG6"/>
    <property type="match status" value="1"/>
</dbReference>
<dbReference type="Gene3D" id="3.10.20.90">
    <property type="entry name" value="Phosphatidylinositol 3-kinase Catalytic Subunit, Chain A, domain 1"/>
    <property type="match status" value="1"/>
</dbReference>
<dbReference type="GO" id="GO:0051787">
    <property type="term" value="F:misfolded protein binding"/>
    <property type="evidence" value="ECO:0007669"/>
    <property type="project" value="TreeGrafter"/>
</dbReference>
<dbReference type="GO" id="GO:0071818">
    <property type="term" value="C:BAT3 complex"/>
    <property type="evidence" value="ECO:0007669"/>
    <property type="project" value="TreeGrafter"/>
</dbReference>
<dbReference type="FunFam" id="3.10.20.90:FF:000154">
    <property type="entry name" value="Large proline-rich protein BAG6"/>
    <property type="match status" value="1"/>
</dbReference>
<feature type="region of interest" description="Disordered" evidence="1">
    <location>
        <begin position="497"/>
        <end position="519"/>
    </location>
</feature>
<reference evidence="3" key="1">
    <citation type="submission" date="2022-12" db="EMBL/GenBank/DDBJ databases">
        <authorList>
            <person name="Webb A."/>
        </authorList>
    </citation>
    <scope>NUCLEOTIDE SEQUENCE</scope>
    <source>
        <strain evidence="3">Hp1</strain>
    </source>
</reference>
<evidence type="ECO:0000313" key="3">
    <source>
        <dbReference type="EMBL" id="CAI5715473.1"/>
    </source>
</evidence>
<dbReference type="Proteomes" id="UP001162031">
    <property type="component" value="Unassembled WGS sequence"/>
</dbReference>
<feature type="compositionally biased region" description="Basic and acidic residues" evidence="1">
    <location>
        <begin position="948"/>
        <end position="959"/>
    </location>
</feature>
<dbReference type="Pfam" id="PF00240">
    <property type="entry name" value="ubiquitin"/>
    <property type="match status" value="1"/>
</dbReference>
<dbReference type="GO" id="GO:0036503">
    <property type="term" value="P:ERAD pathway"/>
    <property type="evidence" value="ECO:0007669"/>
    <property type="project" value="TreeGrafter"/>
</dbReference>
<keyword evidence="4" id="KW-1185">Reference proteome</keyword>
<feature type="compositionally biased region" description="Low complexity" evidence="1">
    <location>
        <begin position="122"/>
        <end position="155"/>
    </location>
</feature>
<feature type="region of interest" description="Disordered" evidence="1">
    <location>
        <begin position="306"/>
        <end position="330"/>
    </location>
</feature>
<dbReference type="InterPro" id="IPR000626">
    <property type="entry name" value="Ubiquitin-like_dom"/>
</dbReference>
<dbReference type="PROSITE" id="PS50053">
    <property type="entry name" value="UBIQUITIN_2"/>
    <property type="match status" value="1"/>
</dbReference>
<gene>
    <name evidence="3" type="ORF">HBR001_LOCUS1443</name>
</gene>
<feature type="region of interest" description="Disordered" evidence="1">
    <location>
        <begin position="1"/>
        <end position="23"/>
    </location>
</feature>
<feature type="region of interest" description="Disordered" evidence="1">
    <location>
        <begin position="686"/>
        <end position="715"/>
    </location>
</feature>
<evidence type="ECO:0000313" key="4">
    <source>
        <dbReference type="Proteomes" id="UP001162031"/>
    </source>
</evidence>